<dbReference type="Pfam" id="PF00005">
    <property type="entry name" value="ABC_tran"/>
    <property type="match status" value="1"/>
</dbReference>
<dbReference type="EMBL" id="JACEQY010000023">
    <property type="protein sequence ID" value="MBA4863820.1"/>
    <property type="molecule type" value="Genomic_DNA"/>
</dbReference>
<dbReference type="PANTHER" id="PTHR24220">
    <property type="entry name" value="IMPORT ATP-BINDING PROTEIN"/>
    <property type="match status" value="1"/>
</dbReference>
<dbReference type="PROSITE" id="PS00211">
    <property type="entry name" value="ABC_TRANSPORTER_1"/>
    <property type="match status" value="1"/>
</dbReference>
<comment type="similarity">
    <text evidence="1">Belongs to the ABC transporter superfamily.</text>
</comment>
<evidence type="ECO:0000313" key="5">
    <source>
        <dbReference type="EMBL" id="MBA4863820.1"/>
    </source>
</evidence>
<dbReference type="PANTHER" id="PTHR24220:SF689">
    <property type="entry name" value="LIPOPROTEIN-RELEASING SYSTEM ATP-BINDING PROTEIN LOLD"/>
    <property type="match status" value="1"/>
</dbReference>
<dbReference type="InterPro" id="IPR003439">
    <property type="entry name" value="ABC_transporter-like_ATP-bd"/>
</dbReference>
<keyword evidence="3 5" id="KW-0067">ATP-binding</keyword>
<dbReference type="AlphaFoldDB" id="A0A7W2HHA7"/>
<dbReference type="Proteomes" id="UP000586976">
    <property type="component" value="Unassembled WGS sequence"/>
</dbReference>
<evidence type="ECO:0000259" key="4">
    <source>
        <dbReference type="PROSITE" id="PS50893"/>
    </source>
</evidence>
<reference evidence="5 6" key="1">
    <citation type="submission" date="2020-07" db="EMBL/GenBank/DDBJ databases">
        <title>Streptomyces isolated from Indian soil.</title>
        <authorList>
            <person name="Mandal S."/>
            <person name="Maiti P.K."/>
        </authorList>
    </citation>
    <scope>NUCLEOTIDE SEQUENCE [LARGE SCALE GENOMIC DNA]</scope>
    <source>
        <strain evidence="5 6">PSKA54</strain>
    </source>
</reference>
<dbReference type="GO" id="GO:0016887">
    <property type="term" value="F:ATP hydrolysis activity"/>
    <property type="evidence" value="ECO:0007669"/>
    <property type="project" value="InterPro"/>
</dbReference>
<dbReference type="Gene3D" id="3.40.50.300">
    <property type="entry name" value="P-loop containing nucleotide triphosphate hydrolases"/>
    <property type="match status" value="1"/>
</dbReference>
<dbReference type="GO" id="GO:0005886">
    <property type="term" value="C:plasma membrane"/>
    <property type="evidence" value="ECO:0007669"/>
    <property type="project" value="TreeGrafter"/>
</dbReference>
<keyword evidence="2" id="KW-0547">Nucleotide-binding</keyword>
<proteinExistence type="inferred from homology"/>
<dbReference type="RefSeq" id="WP_181865520.1">
    <property type="nucleotide sequence ID" value="NZ_JACEQY010000023.1"/>
</dbReference>
<dbReference type="InterPro" id="IPR015854">
    <property type="entry name" value="ABC_transpr_LolD-like"/>
</dbReference>
<dbReference type="InterPro" id="IPR027417">
    <property type="entry name" value="P-loop_NTPase"/>
</dbReference>
<sequence length="242" mass="25580">MDSTVAGGLPARTRAPRTDDLDVVLDAHELYRFYRAGEEETLALRGVSLQVRRGETVAVTGPSGSGKSTLLACLAGLDEPSGGAVHVGGVRISHRPEAERARLRARRIGVLLQSGNLLPHLSVRDNVRLARAAAAGDGRRENLSALLDQVGLGHRAHALPQELSGGELARAGLAVALANDPEVLLADEPTGELDGATEQRVLELLRKRAEAGRGVLVVTHSVEAVRIADRVIALRDGRIEAP</sequence>
<gene>
    <name evidence="5" type="ORF">H1V43_21115</name>
</gene>
<evidence type="ECO:0000256" key="3">
    <source>
        <dbReference type="ARBA" id="ARBA00022840"/>
    </source>
</evidence>
<accession>A0A7W2HHA7</accession>
<evidence type="ECO:0000256" key="1">
    <source>
        <dbReference type="ARBA" id="ARBA00005417"/>
    </source>
</evidence>
<dbReference type="SUPFAM" id="SSF52540">
    <property type="entry name" value="P-loop containing nucleoside triphosphate hydrolases"/>
    <property type="match status" value="1"/>
</dbReference>
<dbReference type="InterPro" id="IPR003593">
    <property type="entry name" value="AAA+_ATPase"/>
</dbReference>
<protein>
    <submittedName>
        <fullName evidence="5">ATP-binding cassette domain-containing protein</fullName>
    </submittedName>
</protein>
<comment type="caution">
    <text evidence="5">The sequence shown here is derived from an EMBL/GenBank/DDBJ whole genome shotgun (WGS) entry which is preliminary data.</text>
</comment>
<dbReference type="GO" id="GO:0005524">
    <property type="term" value="F:ATP binding"/>
    <property type="evidence" value="ECO:0007669"/>
    <property type="project" value="UniProtKB-KW"/>
</dbReference>
<dbReference type="InterPro" id="IPR017871">
    <property type="entry name" value="ABC_transporter-like_CS"/>
</dbReference>
<feature type="domain" description="ABC transporter" evidence="4">
    <location>
        <begin position="25"/>
        <end position="242"/>
    </location>
</feature>
<name>A0A7W2HHA7_9ACTN</name>
<keyword evidence="6" id="KW-1185">Reference proteome</keyword>
<organism evidence="5 6">
    <name type="scientific">Streptomyces himalayensis subsp. aureolus</name>
    <dbReference type="NCBI Taxonomy" id="2758039"/>
    <lineage>
        <taxon>Bacteria</taxon>
        <taxon>Bacillati</taxon>
        <taxon>Actinomycetota</taxon>
        <taxon>Actinomycetes</taxon>
        <taxon>Kitasatosporales</taxon>
        <taxon>Streptomycetaceae</taxon>
        <taxon>Streptomyces</taxon>
        <taxon>Streptomyces himalayensis</taxon>
    </lineage>
</organism>
<dbReference type="SMART" id="SM00382">
    <property type="entry name" value="AAA"/>
    <property type="match status" value="1"/>
</dbReference>
<evidence type="ECO:0000256" key="2">
    <source>
        <dbReference type="ARBA" id="ARBA00022741"/>
    </source>
</evidence>
<evidence type="ECO:0000313" key="6">
    <source>
        <dbReference type="Proteomes" id="UP000586976"/>
    </source>
</evidence>
<dbReference type="PROSITE" id="PS50893">
    <property type="entry name" value="ABC_TRANSPORTER_2"/>
    <property type="match status" value="1"/>
</dbReference>
<dbReference type="GO" id="GO:0022857">
    <property type="term" value="F:transmembrane transporter activity"/>
    <property type="evidence" value="ECO:0007669"/>
    <property type="project" value="TreeGrafter"/>
</dbReference>